<organism evidence="6 7">
    <name type="scientific">Drouetiella hepatica Uher 2000/2452</name>
    <dbReference type="NCBI Taxonomy" id="904376"/>
    <lineage>
        <taxon>Bacteria</taxon>
        <taxon>Bacillati</taxon>
        <taxon>Cyanobacteriota</taxon>
        <taxon>Cyanophyceae</taxon>
        <taxon>Oculatellales</taxon>
        <taxon>Oculatellaceae</taxon>
        <taxon>Drouetiella</taxon>
    </lineage>
</organism>
<sequence length="366" mass="41726">MDQLNRLKTLRSLLPKEAFIPDSGKLVILVINLLIFIAGLTIARDLDQWSLGWLWLYLPLAIVMGNSVVVLLFSSHDLLHGSVIKNPRLAHFISLFGLALLWMPPTLWKVVHNQKHHTQTNAMDDPDRSYLLQQSQTWGKWIQNLVVPSAEVNSFYLILGMATAWGTHTFRHLTSVLQINPSGFGPTPIASNANKRKMIAGELLIIALAHFSILAYLKFSFLSILLGYLMPIWIGYAGVMFYIYTNHFLCPMTEINDPFFNSLSIKVYKFFDLLHFNFSYHTEHHFFPSINSDYYPLLRNLILTHYPNRLNLLTAGDAWQSLLNTPRHYKDQQTLTDWSGNKSVICPCVSEPAIASPQRTGIKETA</sequence>
<dbReference type="GO" id="GO:0016020">
    <property type="term" value="C:membrane"/>
    <property type="evidence" value="ECO:0007669"/>
    <property type="project" value="TreeGrafter"/>
</dbReference>
<dbReference type="InterPro" id="IPR005804">
    <property type="entry name" value="FA_desaturase_dom"/>
</dbReference>
<reference evidence="6" key="2">
    <citation type="journal article" date="2022" name="Microbiol. Resour. Announc.">
        <title>Metagenome Sequencing to Explore Phylogenomics of Terrestrial Cyanobacteria.</title>
        <authorList>
            <person name="Ward R.D."/>
            <person name="Stajich J.E."/>
            <person name="Johansen J.R."/>
            <person name="Huntemann M."/>
            <person name="Clum A."/>
            <person name="Foster B."/>
            <person name="Foster B."/>
            <person name="Roux S."/>
            <person name="Palaniappan K."/>
            <person name="Varghese N."/>
            <person name="Mukherjee S."/>
            <person name="Reddy T.B.K."/>
            <person name="Daum C."/>
            <person name="Copeland A."/>
            <person name="Chen I.A."/>
            <person name="Ivanova N.N."/>
            <person name="Kyrpides N.C."/>
            <person name="Shapiro N."/>
            <person name="Eloe-Fadrosh E.A."/>
            <person name="Pietrasiak N."/>
        </authorList>
    </citation>
    <scope>NUCLEOTIDE SEQUENCE</scope>
    <source>
        <strain evidence="6">UHER 2000/2452</strain>
    </source>
</reference>
<accession>A0A951QA23</accession>
<comment type="caution">
    <text evidence="6">The sequence shown here is derived from an EMBL/GenBank/DDBJ whole genome shotgun (WGS) entry which is preliminary data.</text>
</comment>
<dbReference type="InterPro" id="IPR012171">
    <property type="entry name" value="Fatty_acid_desaturase"/>
</dbReference>
<evidence type="ECO:0000313" key="6">
    <source>
        <dbReference type="EMBL" id="MBW4658005.1"/>
    </source>
</evidence>
<dbReference type="PANTHER" id="PTHR19353">
    <property type="entry name" value="FATTY ACID DESATURASE 2"/>
    <property type="match status" value="1"/>
</dbReference>
<feature type="transmembrane region" description="Helical" evidence="4">
    <location>
        <begin position="89"/>
        <end position="108"/>
    </location>
</feature>
<feature type="transmembrane region" description="Helical" evidence="4">
    <location>
        <begin position="55"/>
        <end position="74"/>
    </location>
</feature>
<keyword evidence="4" id="KW-0812">Transmembrane</keyword>
<dbReference type="GO" id="GO:0008610">
    <property type="term" value="P:lipid biosynthetic process"/>
    <property type="evidence" value="ECO:0007669"/>
    <property type="project" value="UniProtKB-ARBA"/>
</dbReference>
<proteinExistence type="inferred from homology"/>
<comment type="cofactor">
    <cofactor evidence="1">
        <name>Fe(2+)</name>
        <dbReference type="ChEBI" id="CHEBI:29033"/>
    </cofactor>
</comment>
<comment type="similarity">
    <text evidence="2">Belongs to the fatty acid desaturase type 2 family.</text>
</comment>
<evidence type="ECO:0000256" key="4">
    <source>
        <dbReference type="SAM" id="Phobius"/>
    </source>
</evidence>
<keyword evidence="4" id="KW-0472">Membrane</keyword>
<feature type="transmembrane region" description="Helical" evidence="4">
    <location>
        <begin position="26"/>
        <end position="43"/>
    </location>
</feature>
<protein>
    <submittedName>
        <fullName evidence="6">Fatty acid desaturase</fullName>
    </submittedName>
</protein>
<feature type="domain" description="Fatty acid desaturase" evidence="5">
    <location>
        <begin position="54"/>
        <end position="303"/>
    </location>
</feature>
<dbReference type="PANTHER" id="PTHR19353:SF19">
    <property type="entry name" value="DELTA(5) FATTY ACID DESATURASE C-RELATED"/>
    <property type="match status" value="1"/>
</dbReference>
<keyword evidence="3" id="KW-0408">Iron</keyword>
<gene>
    <name evidence="6" type="ORF">KME15_04980</name>
</gene>
<dbReference type="GO" id="GO:0016717">
    <property type="term" value="F:oxidoreductase activity, acting on paired donors, with oxidation of a pair of donors resulting in the reduction of molecular oxygen to two molecules of water"/>
    <property type="evidence" value="ECO:0007669"/>
    <property type="project" value="TreeGrafter"/>
</dbReference>
<feature type="transmembrane region" description="Helical" evidence="4">
    <location>
        <begin position="199"/>
        <end position="219"/>
    </location>
</feature>
<dbReference type="Proteomes" id="UP000757435">
    <property type="component" value="Unassembled WGS sequence"/>
</dbReference>
<reference evidence="6" key="1">
    <citation type="submission" date="2021-05" db="EMBL/GenBank/DDBJ databases">
        <authorList>
            <person name="Pietrasiak N."/>
            <person name="Ward R."/>
            <person name="Stajich J.E."/>
            <person name="Kurbessoian T."/>
        </authorList>
    </citation>
    <scope>NUCLEOTIDE SEQUENCE</scope>
    <source>
        <strain evidence="6">UHER 2000/2452</strain>
    </source>
</reference>
<dbReference type="EMBL" id="JAHHHD010000003">
    <property type="protein sequence ID" value="MBW4658005.1"/>
    <property type="molecule type" value="Genomic_DNA"/>
</dbReference>
<dbReference type="AlphaFoldDB" id="A0A951QA23"/>
<dbReference type="Pfam" id="PF00487">
    <property type="entry name" value="FA_desaturase"/>
    <property type="match status" value="1"/>
</dbReference>
<evidence type="ECO:0000256" key="3">
    <source>
        <dbReference type="ARBA" id="ARBA00023004"/>
    </source>
</evidence>
<keyword evidence="4" id="KW-1133">Transmembrane helix</keyword>
<feature type="transmembrane region" description="Helical" evidence="4">
    <location>
        <begin position="225"/>
        <end position="244"/>
    </location>
</feature>
<name>A0A951QA23_9CYAN</name>
<evidence type="ECO:0000256" key="2">
    <source>
        <dbReference type="ARBA" id="ARBA00008749"/>
    </source>
</evidence>
<evidence type="ECO:0000313" key="7">
    <source>
        <dbReference type="Proteomes" id="UP000757435"/>
    </source>
</evidence>
<evidence type="ECO:0000259" key="5">
    <source>
        <dbReference type="Pfam" id="PF00487"/>
    </source>
</evidence>
<evidence type="ECO:0000256" key="1">
    <source>
        <dbReference type="ARBA" id="ARBA00001954"/>
    </source>
</evidence>